<dbReference type="PANTHER" id="PTHR12677">
    <property type="entry name" value="GOLGI APPARATUS MEMBRANE PROTEIN TVP38-RELATED"/>
    <property type="match status" value="1"/>
</dbReference>
<comment type="subcellular location">
    <subcellularLocation>
        <location evidence="1 6">Cell membrane</location>
        <topology evidence="1 6">Multi-pass membrane protein</topology>
    </subcellularLocation>
</comment>
<comment type="caution">
    <text evidence="8">The sequence shown here is derived from an EMBL/GenBank/DDBJ whole genome shotgun (WGS) entry which is preliminary data.</text>
</comment>
<comment type="similarity">
    <text evidence="6">Belongs to the TVP38/TMEM64 family.</text>
</comment>
<gene>
    <name evidence="8" type="ORF">COX44_00285</name>
</gene>
<dbReference type="InterPro" id="IPR032816">
    <property type="entry name" value="VTT_dom"/>
</dbReference>
<dbReference type="AlphaFoldDB" id="A0A2G9YDQ4"/>
<name>A0A2G9YDQ4_9BACT</name>
<accession>A0A2G9YDQ4</accession>
<evidence type="ECO:0000256" key="3">
    <source>
        <dbReference type="ARBA" id="ARBA00022692"/>
    </source>
</evidence>
<feature type="transmembrane region" description="Helical" evidence="6">
    <location>
        <begin position="117"/>
        <end position="138"/>
    </location>
</feature>
<dbReference type="EMBL" id="PCRH01000007">
    <property type="protein sequence ID" value="PIP17366.1"/>
    <property type="molecule type" value="Genomic_DNA"/>
</dbReference>
<evidence type="ECO:0000256" key="4">
    <source>
        <dbReference type="ARBA" id="ARBA00022989"/>
    </source>
</evidence>
<keyword evidence="3 6" id="KW-0812">Transmembrane</keyword>
<proteinExistence type="inferred from homology"/>
<feature type="domain" description="VTT" evidence="7">
    <location>
        <begin position="1"/>
        <end position="105"/>
    </location>
</feature>
<evidence type="ECO:0000313" key="8">
    <source>
        <dbReference type="EMBL" id="PIP17366.1"/>
    </source>
</evidence>
<reference evidence="8 9" key="1">
    <citation type="submission" date="2017-09" db="EMBL/GenBank/DDBJ databases">
        <title>Depth-based differentiation of microbial function through sediment-hosted aquifers and enrichment of novel symbionts in the deep terrestrial subsurface.</title>
        <authorList>
            <person name="Probst A.J."/>
            <person name="Ladd B."/>
            <person name="Jarett J.K."/>
            <person name="Geller-Mcgrath D.E."/>
            <person name="Sieber C.M."/>
            <person name="Emerson J.B."/>
            <person name="Anantharaman K."/>
            <person name="Thomas B.C."/>
            <person name="Malmstrom R."/>
            <person name="Stieglmeier M."/>
            <person name="Klingl A."/>
            <person name="Woyke T."/>
            <person name="Ryan C.M."/>
            <person name="Banfield J.F."/>
        </authorList>
    </citation>
    <scope>NUCLEOTIDE SEQUENCE [LARGE SCALE GENOMIC DNA]</scope>
    <source>
        <strain evidence="8">CG23_combo_of_CG06-09_8_20_14_all_37_13</strain>
    </source>
</reference>
<feature type="transmembrane region" description="Helical" evidence="6">
    <location>
        <begin position="59"/>
        <end position="79"/>
    </location>
</feature>
<organism evidence="8 9">
    <name type="scientific">Candidatus Portnoybacteria bacterium CG23_combo_of_CG06-09_8_20_14_all_37_13</name>
    <dbReference type="NCBI Taxonomy" id="1974819"/>
    <lineage>
        <taxon>Bacteria</taxon>
        <taxon>Candidatus Portnoyibacteriota</taxon>
    </lineage>
</organism>
<feature type="transmembrane region" description="Helical" evidence="6">
    <location>
        <begin position="7"/>
        <end position="25"/>
    </location>
</feature>
<sequence>MFGVYKTVLYLYVASMISAVANFYISKRFGRKLVLKFVGARGISQVDKFTEIFGTKLLIISRIMGFSVFELISYAAGLTKISFKKYFIITLIFTLIPSIAFGYLFRDIDVTSKYNVFLWFGAILSTGIIFSVFIKIFLRKKNNKS</sequence>
<dbReference type="GO" id="GO:0005886">
    <property type="term" value="C:plasma membrane"/>
    <property type="evidence" value="ECO:0007669"/>
    <property type="project" value="UniProtKB-SubCell"/>
</dbReference>
<dbReference type="Pfam" id="PF09335">
    <property type="entry name" value="VTT_dom"/>
    <property type="match status" value="1"/>
</dbReference>
<keyword evidence="5 6" id="KW-0472">Membrane</keyword>
<dbReference type="PANTHER" id="PTHR12677:SF59">
    <property type="entry name" value="GOLGI APPARATUS MEMBRANE PROTEIN TVP38-RELATED"/>
    <property type="match status" value="1"/>
</dbReference>
<dbReference type="Proteomes" id="UP000231480">
    <property type="component" value="Unassembled WGS sequence"/>
</dbReference>
<comment type="caution">
    <text evidence="6">Lacks conserved residue(s) required for the propagation of feature annotation.</text>
</comment>
<evidence type="ECO:0000313" key="9">
    <source>
        <dbReference type="Proteomes" id="UP000231480"/>
    </source>
</evidence>
<keyword evidence="4 6" id="KW-1133">Transmembrane helix</keyword>
<keyword evidence="2 6" id="KW-1003">Cell membrane</keyword>
<evidence type="ECO:0000256" key="6">
    <source>
        <dbReference type="RuleBase" id="RU366058"/>
    </source>
</evidence>
<feature type="transmembrane region" description="Helical" evidence="6">
    <location>
        <begin position="86"/>
        <end position="105"/>
    </location>
</feature>
<evidence type="ECO:0000256" key="5">
    <source>
        <dbReference type="ARBA" id="ARBA00023136"/>
    </source>
</evidence>
<evidence type="ECO:0000256" key="1">
    <source>
        <dbReference type="ARBA" id="ARBA00004651"/>
    </source>
</evidence>
<evidence type="ECO:0000259" key="7">
    <source>
        <dbReference type="Pfam" id="PF09335"/>
    </source>
</evidence>
<protein>
    <recommendedName>
        <fullName evidence="6">TVP38/TMEM64 family membrane protein</fullName>
    </recommendedName>
</protein>
<dbReference type="InterPro" id="IPR015414">
    <property type="entry name" value="TMEM64"/>
</dbReference>
<evidence type="ECO:0000256" key="2">
    <source>
        <dbReference type="ARBA" id="ARBA00022475"/>
    </source>
</evidence>